<dbReference type="PANTHER" id="PTHR12877:SF15">
    <property type="entry name" value="RHO GUANINE NUCLEOTIDE EXCHANGE FACTOR 17"/>
    <property type="match status" value="1"/>
</dbReference>
<reference evidence="3" key="1">
    <citation type="submission" date="2020-05" db="UniProtKB">
        <authorList>
            <consortium name="EnsemblMetazoa"/>
        </authorList>
    </citation>
    <scope>IDENTIFICATION</scope>
    <source>
        <strain evidence="3">Jacobina</strain>
    </source>
</reference>
<dbReference type="PANTHER" id="PTHR12877">
    <property type="entry name" value="RHO GUANINE NUCLEOTIDE EXCHANGE FACTOR"/>
    <property type="match status" value="1"/>
</dbReference>
<sequence>MEDSKKIQQILAAVITLRCPHQHLEEAARELEKDLEKQLSEKQLNDGQLSVLEFTVGGNSSGSEGGQHMSIQFVNPERRSVWEQAFREAKQKFASNLETIPMPEFISSIPIRKTRAGLQFTCAASTLGAQNDVWVCNSDGYVGQVCVLSLNAEPTVTSCNGVCNARILCVTSVPSEIEWQPADKGSANVTNQLKSTPSFEENTENCTKSIKVQSLSAIFNNIHLDSSSSSDNESEKDFSADTKCNLHGHPNKSDLHPLQPFDCGDFSQSTMWLGTEDGCIHVYNCSDNIRIKRNKIKMQHNSAVYHILYMNNKVYVALANGDLIIYTRENLGTGWNTSDPTTLTIGSASNPITKLLNVDGKLWCSIQGVIKIFNVSTHQVENEVQISSESKPITNMVASQHGVWMSIQNSSVLKCFHSKTYEIVVEVNVSGPVSKMLSNCDDIIRQHKAACLRITALLACRDLICIGTSAGVLLVIQSSGATAGRHLVNSTAMPMPHGHTGHVRFLTCVEQRKGVDRIRIPERDHRRSTRRNLQFSSFLAVMDAKISAIQI</sequence>
<dbReference type="AlphaFoldDB" id="A0A1B0CD35"/>
<dbReference type="Proteomes" id="UP000092461">
    <property type="component" value="Unassembled WGS sequence"/>
</dbReference>
<keyword evidence="4" id="KW-1185">Reference proteome</keyword>
<dbReference type="InterPro" id="IPR036322">
    <property type="entry name" value="WD40_repeat_dom_sf"/>
</dbReference>
<dbReference type="VEuPathDB" id="VectorBase:LLONM1_001809"/>
<name>A0A1B0CD35_LUTLO</name>
<proteinExistence type="predicted"/>
<evidence type="ECO:0008006" key="5">
    <source>
        <dbReference type="Google" id="ProtNLM"/>
    </source>
</evidence>
<accession>A0A1B0CD35</accession>
<dbReference type="EMBL" id="AJWK01007359">
    <property type="status" value="NOT_ANNOTATED_CDS"/>
    <property type="molecule type" value="Genomic_DNA"/>
</dbReference>
<dbReference type="InterPro" id="IPR039919">
    <property type="entry name" value="ARHGEF10/ARHGEF17"/>
</dbReference>
<protein>
    <recommendedName>
        <fullName evidence="5">Rho guanine nucleotide exchange factor 17</fullName>
    </recommendedName>
</protein>
<keyword evidence="1" id="KW-0597">Phosphoprotein</keyword>
<keyword evidence="2" id="KW-0344">Guanine-nucleotide releasing factor</keyword>
<evidence type="ECO:0000313" key="4">
    <source>
        <dbReference type="Proteomes" id="UP000092461"/>
    </source>
</evidence>
<dbReference type="EnsemblMetazoa" id="LLOJ002255-RA">
    <property type="protein sequence ID" value="LLOJ002255-PA"/>
    <property type="gene ID" value="LLOJ002255"/>
</dbReference>
<dbReference type="SUPFAM" id="SSF50978">
    <property type="entry name" value="WD40 repeat-like"/>
    <property type="match status" value="1"/>
</dbReference>
<dbReference type="InterPro" id="IPR015943">
    <property type="entry name" value="WD40/YVTN_repeat-like_dom_sf"/>
</dbReference>
<organism evidence="3 4">
    <name type="scientific">Lutzomyia longipalpis</name>
    <name type="common">Sand fly</name>
    <dbReference type="NCBI Taxonomy" id="7200"/>
    <lineage>
        <taxon>Eukaryota</taxon>
        <taxon>Metazoa</taxon>
        <taxon>Ecdysozoa</taxon>
        <taxon>Arthropoda</taxon>
        <taxon>Hexapoda</taxon>
        <taxon>Insecta</taxon>
        <taxon>Pterygota</taxon>
        <taxon>Neoptera</taxon>
        <taxon>Endopterygota</taxon>
        <taxon>Diptera</taxon>
        <taxon>Nematocera</taxon>
        <taxon>Psychodoidea</taxon>
        <taxon>Psychodidae</taxon>
        <taxon>Lutzomyia</taxon>
        <taxon>Lutzomyia</taxon>
    </lineage>
</organism>
<dbReference type="Pfam" id="PF19056">
    <property type="entry name" value="WD40_2"/>
    <property type="match status" value="1"/>
</dbReference>
<dbReference type="Gene3D" id="2.130.10.10">
    <property type="entry name" value="YVTN repeat-like/Quinoprotein amine dehydrogenase"/>
    <property type="match status" value="1"/>
</dbReference>
<dbReference type="GO" id="GO:0005085">
    <property type="term" value="F:guanyl-nucleotide exchange factor activity"/>
    <property type="evidence" value="ECO:0007669"/>
    <property type="project" value="UniProtKB-KW"/>
</dbReference>
<dbReference type="VEuPathDB" id="VectorBase:LLOJ002255"/>
<evidence type="ECO:0000313" key="3">
    <source>
        <dbReference type="EnsemblMetazoa" id="LLOJ002255-PA"/>
    </source>
</evidence>
<dbReference type="GO" id="GO:0030036">
    <property type="term" value="P:actin cytoskeleton organization"/>
    <property type="evidence" value="ECO:0007669"/>
    <property type="project" value="TreeGrafter"/>
</dbReference>
<evidence type="ECO:0000256" key="2">
    <source>
        <dbReference type="ARBA" id="ARBA00022658"/>
    </source>
</evidence>
<evidence type="ECO:0000256" key="1">
    <source>
        <dbReference type="ARBA" id="ARBA00022553"/>
    </source>
</evidence>